<dbReference type="EMBL" id="UINC01064045">
    <property type="protein sequence ID" value="SVB92317.1"/>
    <property type="molecule type" value="Genomic_DNA"/>
</dbReference>
<proteinExistence type="predicted"/>
<sequence length="92" mass="10830">MSIEKLQQDILRCKEVVSEIHTKMYDPESYRAIVNDIFKEIFKDYLNESGIIRGLHAENKCPDKLEPREGYLPKEGLRIIRKRLGIEDNKPL</sequence>
<reference evidence="1" key="1">
    <citation type="submission" date="2018-05" db="EMBL/GenBank/DDBJ databases">
        <authorList>
            <person name="Lanie J.A."/>
            <person name="Ng W.-L."/>
            <person name="Kazmierczak K.M."/>
            <person name="Andrzejewski T.M."/>
            <person name="Davidsen T.M."/>
            <person name="Wayne K.J."/>
            <person name="Tettelin H."/>
            <person name="Glass J.I."/>
            <person name="Rusch D."/>
            <person name="Podicherti R."/>
            <person name="Tsui H.-C.T."/>
            <person name="Winkler M.E."/>
        </authorList>
    </citation>
    <scope>NUCLEOTIDE SEQUENCE</scope>
</reference>
<name>A0A382HZE4_9ZZZZ</name>
<evidence type="ECO:0000313" key="1">
    <source>
        <dbReference type="EMBL" id="SVB92317.1"/>
    </source>
</evidence>
<gene>
    <name evidence="1" type="ORF">METZ01_LOCUS245171</name>
</gene>
<accession>A0A382HZE4</accession>
<dbReference type="AlphaFoldDB" id="A0A382HZE4"/>
<protein>
    <submittedName>
        <fullName evidence="1">Uncharacterized protein</fullName>
    </submittedName>
</protein>
<organism evidence="1">
    <name type="scientific">marine metagenome</name>
    <dbReference type="NCBI Taxonomy" id="408172"/>
    <lineage>
        <taxon>unclassified sequences</taxon>
        <taxon>metagenomes</taxon>
        <taxon>ecological metagenomes</taxon>
    </lineage>
</organism>